<dbReference type="EMBL" id="FMZZ01000004">
    <property type="protein sequence ID" value="SDC80960.1"/>
    <property type="molecule type" value="Genomic_DNA"/>
</dbReference>
<evidence type="ECO:0000313" key="2">
    <source>
        <dbReference type="EMBL" id="SDC80960.1"/>
    </source>
</evidence>
<dbReference type="PANTHER" id="PTHR40763">
    <property type="entry name" value="MEMBRANE PROTEIN-RELATED"/>
    <property type="match status" value="1"/>
</dbReference>
<dbReference type="STRING" id="1271860.SAMN05216174_104361"/>
<protein>
    <recommendedName>
        <fullName evidence="1">DUF1707 domain-containing protein</fullName>
    </recommendedName>
</protein>
<keyword evidence="3" id="KW-1185">Reference proteome</keyword>
<dbReference type="OrthoDB" id="4772576at2"/>
<sequence>MTAEQPINPRDLRVSDAEREHVISVLRKATGHGMLTLDEFTVRTDSALAAKTRAELNTVLVDLPAVVNRESGSPAVGQPVELAAVMSSVKREGRWHVPRELLLRNRMSATELDFTEAVIPHREVTIEVDLTGGSVDLLLPDTASCQTAVDVTAGSVNDKVGNAPRGHGPHFVITGTVRAGSLTIRRPTYVRLGALTIRKPWKLSWES</sequence>
<organism evidence="2 3">
    <name type="scientific">Actinokineospora iranica</name>
    <dbReference type="NCBI Taxonomy" id="1271860"/>
    <lineage>
        <taxon>Bacteria</taxon>
        <taxon>Bacillati</taxon>
        <taxon>Actinomycetota</taxon>
        <taxon>Actinomycetes</taxon>
        <taxon>Pseudonocardiales</taxon>
        <taxon>Pseudonocardiaceae</taxon>
        <taxon>Actinokineospora</taxon>
    </lineage>
</organism>
<evidence type="ECO:0000313" key="3">
    <source>
        <dbReference type="Proteomes" id="UP000199501"/>
    </source>
</evidence>
<reference evidence="3" key="1">
    <citation type="submission" date="2016-10" db="EMBL/GenBank/DDBJ databases">
        <authorList>
            <person name="Varghese N."/>
            <person name="Submissions S."/>
        </authorList>
    </citation>
    <scope>NUCLEOTIDE SEQUENCE [LARGE SCALE GENOMIC DNA]</scope>
    <source>
        <strain evidence="3">IBRC-M 10403</strain>
    </source>
</reference>
<evidence type="ECO:0000259" key="1">
    <source>
        <dbReference type="Pfam" id="PF08044"/>
    </source>
</evidence>
<dbReference type="RefSeq" id="WP_091449995.1">
    <property type="nucleotide sequence ID" value="NZ_FMZZ01000004.1"/>
</dbReference>
<accession>A0A1G6PL69</accession>
<gene>
    <name evidence="2" type="ORF">SAMN05216174_104361</name>
</gene>
<dbReference type="PANTHER" id="PTHR40763:SF5">
    <property type="entry name" value="MEMBRANE PROTEIN"/>
    <property type="match status" value="1"/>
</dbReference>
<proteinExistence type="predicted"/>
<dbReference type="InterPro" id="IPR012551">
    <property type="entry name" value="DUF1707_SHOCT-like"/>
</dbReference>
<name>A0A1G6PL69_9PSEU</name>
<dbReference type="Pfam" id="PF08044">
    <property type="entry name" value="DUF1707"/>
    <property type="match status" value="1"/>
</dbReference>
<feature type="domain" description="DUF1707" evidence="1">
    <location>
        <begin position="12"/>
        <end position="64"/>
    </location>
</feature>
<dbReference type="AlphaFoldDB" id="A0A1G6PL69"/>
<dbReference type="Proteomes" id="UP000199501">
    <property type="component" value="Unassembled WGS sequence"/>
</dbReference>